<dbReference type="OrthoDB" id="1445021at2"/>
<keyword evidence="1" id="KW-0812">Transmembrane</keyword>
<organism evidence="2 3">
    <name type="scientific">Flavobacterium alkalisoli</name>
    <dbReference type="NCBI Taxonomy" id="2602769"/>
    <lineage>
        <taxon>Bacteria</taxon>
        <taxon>Pseudomonadati</taxon>
        <taxon>Bacteroidota</taxon>
        <taxon>Flavobacteriia</taxon>
        <taxon>Flavobacteriales</taxon>
        <taxon>Flavobacteriaceae</taxon>
        <taxon>Flavobacterium</taxon>
    </lineage>
</organism>
<dbReference type="EMBL" id="CP042831">
    <property type="protein sequence ID" value="QEE50153.1"/>
    <property type="molecule type" value="Genomic_DNA"/>
</dbReference>
<reference evidence="2 3" key="1">
    <citation type="submission" date="2019-08" db="EMBL/GenBank/DDBJ databases">
        <title>Flavobacterium alkalisoli sp. nov., isolated from rhizosphere soil of Suaeda salsa.</title>
        <authorList>
            <person name="Sun J.-Q."/>
            <person name="Xu L."/>
        </authorList>
    </citation>
    <scope>NUCLEOTIDE SEQUENCE [LARGE SCALE GENOMIC DNA]</scope>
    <source>
        <strain evidence="2 3">XS-5</strain>
    </source>
</reference>
<name>A0A5B9FS02_9FLAO</name>
<dbReference type="Proteomes" id="UP000321222">
    <property type="component" value="Chromosome"/>
</dbReference>
<protein>
    <submittedName>
        <fullName evidence="2">Uncharacterized protein</fullName>
    </submittedName>
</protein>
<evidence type="ECO:0000256" key="1">
    <source>
        <dbReference type="SAM" id="Phobius"/>
    </source>
</evidence>
<accession>A0A5B9FS02</accession>
<keyword evidence="3" id="KW-1185">Reference proteome</keyword>
<gene>
    <name evidence="2" type="ORF">FUA48_11365</name>
</gene>
<feature type="transmembrane region" description="Helical" evidence="1">
    <location>
        <begin position="12"/>
        <end position="35"/>
    </location>
</feature>
<dbReference type="AlphaFoldDB" id="A0A5B9FS02"/>
<evidence type="ECO:0000313" key="2">
    <source>
        <dbReference type="EMBL" id="QEE50153.1"/>
    </source>
</evidence>
<keyword evidence="1" id="KW-1133">Transmembrane helix</keyword>
<sequence>MVSKQKLLKVGKLLLLIWGAISLFGVIVIGGYTYYTLTWGNKTEINTATKSDVRFVLNCCGLGDDRIENVVNSYTSAQSFTGDYLDAYEIQISNVSIDELTKKGENEILSAKFYRMDNLPEVLNEAVTFVDGWHHEIPWFPKEYELRTKDFFVYPRRINCYGLTPNAAELIFINPAEKKVYYLGTKM</sequence>
<dbReference type="RefSeq" id="WP_147583640.1">
    <property type="nucleotide sequence ID" value="NZ_CP042831.1"/>
</dbReference>
<evidence type="ECO:0000313" key="3">
    <source>
        <dbReference type="Proteomes" id="UP000321222"/>
    </source>
</evidence>
<dbReference type="KEGG" id="fak:FUA48_11365"/>
<keyword evidence="1" id="KW-0472">Membrane</keyword>
<proteinExistence type="predicted"/>